<accession>A0ABM0JF89</accession>
<feature type="signal peptide" evidence="2">
    <location>
        <begin position="1"/>
        <end position="22"/>
    </location>
</feature>
<dbReference type="GeneID" id="101852988"/>
<keyword evidence="3" id="KW-1185">Reference proteome</keyword>
<keyword evidence="2" id="KW-0732">Signal</keyword>
<proteinExistence type="predicted"/>
<evidence type="ECO:0000313" key="4">
    <source>
        <dbReference type="RefSeq" id="XP_005092345.2"/>
    </source>
</evidence>
<protein>
    <submittedName>
        <fullName evidence="4">Uncharacterized protein LOC101852988</fullName>
    </submittedName>
</protein>
<gene>
    <name evidence="4" type="primary">LOC101852988</name>
</gene>
<keyword evidence="1" id="KW-0175">Coiled coil</keyword>
<feature type="coiled-coil region" evidence="1">
    <location>
        <begin position="173"/>
        <end position="263"/>
    </location>
</feature>
<feature type="chain" id="PRO_5047354013" evidence="2">
    <location>
        <begin position="23"/>
        <end position="344"/>
    </location>
</feature>
<sequence length="344" mass="38682">MDLLWILAKLILAAALLLSSHASVLEVTIPEVEIGKTANVSLKCSTRYPQNVISEILAIRILKWGHDEWNRVAELRGGETEIRQKPENVLAEGSVTSATDSFLHLTWRVATNNTMGQYRCDVIGYTFLENVSWHKSLSVFITSKREIDILTQTVEKYKIDGLYRLRLQRQVILENLTTTVEALEASFENKLKKQQQVLSYNLEESKRECLEQKQDMLKTLKAMVEERKGEGLRRMLSQKQDILEETKATVKALENKLKSQLQGQSCADVQGLGPRPVIRLYNGINVVCDTVTDKGGWIVIQGLGPRPVIRLYNGINVVCDTVTDKGGWIEGCCPGAEHVKDCGQ</sequence>
<organism evidence="3 4">
    <name type="scientific">Aplysia californica</name>
    <name type="common">California sea hare</name>
    <dbReference type="NCBI Taxonomy" id="6500"/>
    <lineage>
        <taxon>Eukaryota</taxon>
        <taxon>Metazoa</taxon>
        <taxon>Spiralia</taxon>
        <taxon>Lophotrochozoa</taxon>
        <taxon>Mollusca</taxon>
        <taxon>Gastropoda</taxon>
        <taxon>Heterobranchia</taxon>
        <taxon>Euthyneura</taxon>
        <taxon>Tectipleura</taxon>
        <taxon>Aplysiida</taxon>
        <taxon>Aplysioidea</taxon>
        <taxon>Aplysiidae</taxon>
        <taxon>Aplysia</taxon>
    </lineage>
</organism>
<evidence type="ECO:0000256" key="2">
    <source>
        <dbReference type="SAM" id="SignalP"/>
    </source>
</evidence>
<reference evidence="4" key="1">
    <citation type="submission" date="2025-08" db="UniProtKB">
        <authorList>
            <consortium name="RefSeq"/>
        </authorList>
    </citation>
    <scope>IDENTIFICATION</scope>
</reference>
<evidence type="ECO:0000313" key="3">
    <source>
        <dbReference type="Proteomes" id="UP000694888"/>
    </source>
</evidence>
<dbReference type="RefSeq" id="XP_005092345.2">
    <property type="nucleotide sequence ID" value="XM_005092288.3"/>
</dbReference>
<name>A0ABM0JF89_APLCA</name>
<evidence type="ECO:0000256" key="1">
    <source>
        <dbReference type="SAM" id="Coils"/>
    </source>
</evidence>
<dbReference type="Proteomes" id="UP000694888">
    <property type="component" value="Unplaced"/>
</dbReference>